<dbReference type="Pfam" id="PF00395">
    <property type="entry name" value="SLH"/>
    <property type="match status" value="2"/>
</dbReference>
<dbReference type="Gene3D" id="1.20.1270.90">
    <property type="entry name" value="AF1782-like"/>
    <property type="match status" value="1"/>
</dbReference>
<feature type="domain" description="SLH" evidence="10">
    <location>
        <begin position="1003"/>
        <end position="1065"/>
    </location>
</feature>
<evidence type="ECO:0000256" key="1">
    <source>
        <dbReference type="ARBA" id="ARBA00009865"/>
    </source>
</evidence>
<feature type="domain" description="SLH" evidence="10">
    <location>
        <begin position="876"/>
        <end position="935"/>
    </location>
</feature>
<dbReference type="PROSITE" id="PS51175">
    <property type="entry name" value="CBM6"/>
    <property type="match status" value="1"/>
</dbReference>
<keyword evidence="2" id="KW-0624">Polysaccharide degradation</keyword>
<sequence>MKKKTLSKVMAVLLTAAMLVPQVGVTAAENTEETEEVVLLDFTFDDKETGFKGGQAVAEPKGEIVEIDGRKALYLDGANTNWLDVTKEDGSSLLTGVEEMTISYDMKTAGGSPNWAFFAAPDTTPPTFQKEQYIGALAGSTLKIERYKNEGVRAEISEVPLDASDWVHIEVTLGKNSTTVKVGDAEPVTQDGLVSVLDILGRNPIFYIGKATWIPWGTNIQGEYYTGYLDNFKITGKVIELPLDKEALQSALKAAKAVGAKDLYTEKSWQRYETALTEAERLNDAEKAEQADIDAAAAALNDAIDRLILVNKEPAAKLLDTANPLIDYKFGADPYAMEYDGRVYIYMTNDSQEYEAQNNGSADNSYASINTINVISSADMVNWTDHGSIPVAGRNNPDGAAKWATNSWAPAATHKTIDGKEKFFLYFADNGAGIGVLESDSPIGPFVDPIGKALVAPGSAHAQGVIWLFDPAVLLDDDGTGYLYYGGGVGNDANNPKTSRVVKLTDDMVHLDGDAQVIDAPAIFEDSGIHKYGNKYYYSYCSNFSKHADGYPGQGNICYMESDSPMGPFNYIGEILANPATFFGVGGNNHHAIFEFGGEYYITYHAQTLGKAIGNTRGYRSTHINKIHINEDGKIDTITADMKGVEQLKTVDPYQRLESENFAWNSGIKTVVCAQDGGMVKELNMAITDIQDREWTALSGVDFGEEGAAKLTANVAGKAGGTIEVRLDAKDGDLVGTLEVPAGDGSYKTVECTLEGATGEHKVFFVFRGEEEKDLMDVDYWAFEEKAAKPDATVESITITTPTKTEYTEGEELDLDGMKVTAKYSDDTTKDIAVTDCEVTGYNKNEVGEQTVTVTYEGKTATFKVTVKEAEKPDETNLPYVDVVKDDWFYNGAYYNYFAGTMTGTDPTHFSPYATLVRAQFATILYRLNGEPKVEYETRFPDVSDGQFYSKAVIWAAEAEVVTGYTDSGYFGTNDPITREQMVTMMYRYADHMGYESEEPADISKYTDADKVTEFAEAAMKWAVGNGIIEGKENTDGSYRLDPQDSTSRAECAIIIQRFMENLTK</sequence>
<gene>
    <name evidence="11" type="ORF">OCV99_13670</name>
</gene>
<dbReference type="InterPro" id="IPR006710">
    <property type="entry name" value="Glyco_hydro_43"/>
</dbReference>
<reference evidence="11 12" key="1">
    <citation type="journal article" date="2021" name="ISME Commun">
        <title>Automated analysis of genomic sequences facilitates high-throughput and comprehensive description of bacteria.</title>
        <authorList>
            <person name="Hitch T.C.A."/>
        </authorList>
    </citation>
    <scope>NUCLEOTIDE SEQUENCE [LARGE SCALE GENOMIC DNA]</scope>
    <source>
        <strain evidence="11 12">Sanger_03</strain>
    </source>
</reference>
<dbReference type="EMBL" id="JAOQJU010000022">
    <property type="protein sequence ID" value="MCU6687566.1"/>
    <property type="molecule type" value="Genomic_DNA"/>
</dbReference>
<dbReference type="InterPro" id="IPR013320">
    <property type="entry name" value="ConA-like_dom_sf"/>
</dbReference>
<keyword evidence="12" id="KW-1185">Reference proteome</keyword>
<dbReference type="Gene3D" id="2.60.120.260">
    <property type="entry name" value="Galactose-binding domain-like"/>
    <property type="match status" value="1"/>
</dbReference>
<dbReference type="Pfam" id="PF03422">
    <property type="entry name" value="CBM_6"/>
    <property type="match status" value="1"/>
</dbReference>
<dbReference type="Pfam" id="PF04616">
    <property type="entry name" value="Glyco_hydro_43"/>
    <property type="match status" value="1"/>
</dbReference>
<keyword evidence="7" id="KW-0326">Glycosidase</keyword>
<comment type="similarity">
    <text evidence="1">Belongs to the glycosyl hydrolase 43 family.</text>
</comment>
<evidence type="ECO:0000256" key="4">
    <source>
        <dbReference type="ARBA" id="ARBA00022737"/>
    </source>
</evidence>
<dbReference type="InterPro" id="IPR008979">
    <property type="entry name" value="Galactose-bd-like_sf"/>
</dbReference>
<evidence type="ECO:0000256" key="5">
    <source>
        <dbReference type="ARBA" id="ARBA00022801"/>
    </source>
</evidence>
<proteinExistence type="inferred from homology"/>
<feature type="domain" description="CBM6" evidence="9">
    <location>
        <begin position="655"/>
        <end position="784"/>
    </location>
</feature>
<evidence type="ECO:0000256" key="8">
    <source>
        <dbReference type="SAM" id="SignalP"/>
    </source>
</evidence>
<dbReference type="InterPro" id="IPR052176">
    <property type="entry name" value="Glycosyl_Hydrlase_43_Enz"/>
</dbReference>
<keyword evidence="3 8" id="KW-0732">Signal</keyword>
<dbReference type="InterPro" id="IPR023296">
    <property type="entry name" value="Glyco_hydro_beta-prop_sf"/>
</dbReference>
<dbReference type="RefSeq" id="WP_158371302.1">
    <property type="nucleotide sequence ID" value="NZ_JAOQJU010000022.1"/>
</dbReference>
<dbReference type="PANTHER" id="PTHR43772:SF2">
    <property type="entry name" value="PUTATIVE (AFU_ORTHOLOGUE AFUA_2G04480)-RELATED"/>
    <property type="match status" value="1"/>
</dbReference>
<dbReference type="CDD" id="cd09003">
    <property type="entry name" value="GH43_XynD-like"/>
    <property type="match status" value="1"/>
</dbReference>
<dbReference type="PROSITE" id="PS51272">
    <property type="entry name" value="SLH"/>
    <property type="match status" value="3"/>
</dbReference>
<dbReference type="Pfam" id="PF07523">
    <property type="entry name" value="Big_3"/>
    <property type="match status" value="1"/>
</dbReference>
<feature type="domain" description="SLH" evidence="10">
    <location>
        <begin position="936"/>
        <end position="1000"/>
    </location>
</feature>
<dbReference type="Gene3D" id="2.60.120.200">
    <property type="match status" value="1"/>
</dbReference>
<dbReference type="InterPro" id="IPR006584">
    <property type="entry name" value="Cellulose-bd_IV"/>
</dbReference>
<evidence type="ECO:0000313" key="11">
    <source>
        <dbReference type="EMBL" id="MCU6687566.1"/>
    </source>
</evidence>
<comment type="caution">
    <text evidence="11">The sequence shown here is derived from an EMBL/GenBank/DDBJ whole genome shotgun (WGS) entry which is preliminary data.</text>
</comment>
<keyword evidence="5" id="KW-0378">Hydrolase</keyword>
<evidence type="ECO:0000259" key="9">
    <source>
        <dbReference type="PROSITE" id="PS51175"/>
    </source>
</evidence>
<keyword evidence="6" id="KW-0119">Carbohydrate metabolism</keyword>
<dbReference type="SUPFAM" id="SSF49899">
    <property type="entry name" value="Concanavalin A-like lectins/glucanases"/>
    <property type="match status" value="1"/>
</dbReference>
<keyword evidence="2" id="KW-0858">Xylan degradation</keyword>
<dbReference type="InterPro" id="IPR005084">
    <property type="entry name" value="CBM6"/>
</dbReference>
<evidence type="ECO:0000313" key="12">
    <source>
        <dbReference type="Proteomes" id="UP001652431"/>
    </source>
</evidence>
<evidence type="ECO:0000256" key="2">
    <source>
        <dbReference type="ARBA" id="ARBA00022651"/>
    </source>
</evidence>
<protein>
    <submittedName>
        <fullName evidence="11">Family 43 glycosylhydrolase</fullName>
    </submittedName>
</protein>
<evidence type="ECO:0000256" key="7">
    <source>
        <dbReference type="ARBA" id="ARBA00023295"/>
    </source>
</evidence>
<feature type="signal peptide" evidence="8">
    <location>
        <begin position="1"/>
        <end position="27"/>
    </location>
</feature>
<dbReference type="CDD" id="cd04084">
    <property type="entry name" value="CBM6_xylanase-like"/>
    <property type="match status" value="1"/>
</dbReference>
<dbReference type="SMART" id="SM00606">
    <property type="entry name" value="CBD_IV"/>
    <property type="match status" value="1"/>
</dbReference>
<evidence type="ECO:0000256" key="3">
    <source>
        <dbReference type="ARBA" id="ARBA00022729"/>
    </source>
</evidence>
<dbReference type="Proteomes" id="UP001652431">
    <property type="component" value="Unassembled WGS sequence"/>
</dbReference>
<evidence type="ECO:0000256" key="6">
    <source>
        <dbReference type="ARBA" id="ARBA00023277"/>
    </source>
</evidence>
<dbReference type="Gene3D" id="2.60.40.3630">
    <property type="match status" value="1"/>
</dbReference>
<feature type="chain" id="PRO_5047451054" evidence="8">
    <location>
        <begin position="28"/>
        <end position="1065"/>
    </location>
</feature>
<dbReference type="InterPro" id="IPR001119">
    <property type="entry name" value="SLH_dom"/>
</dbReference>
<dbReference type="Gene3D" id="2.115.10.20">
    <property type="entry name" value="Glycosyl hydrolase domain, family 43"/>
    <property type="match status" value="1"/>
</dbReference>
<dbReference type="SUPFAM" id="SSF49785">
    <property type="entry name" value="Galactose-binding domain-like"/>
    <property type="match status" value="1"/>
</dbReference>
<dbReference type="PANTHER" id="PTHR43772">
    <property type="entry name" value="ENDO-1,4-BETA-XYLANASE"/>
    <property type="match status" value="1"/>
</dbReference>
<organism evidence="11 12">
    <name type="scientific">Dorea acetigenes</name>
    <dbReference type="NCBI Taxonomy" id="2981787"/>
    <lineage>
        <taxon>Bacteria</taxon>
        <taxon>Bacillati</taxon>
        <taxon>Bacillota</taxon>
        <taxon>Clostridia</taxon>
        <taxon>Lachnospirales</taxon>
        <taxon>Lachnospiraceae</taxon>
        <taxon>Dorea</taxon>
    </lineage>
</organism>
<dbReference type="InterPro" id="IPR022038">
    <property type="entry name" value="Ig-like_bact"/>
</dbReference>
<accession>A0ABT2RQ66</accession>
<dbReference type="SUPFAM" id="SSF75005">
    <property type="entry name" value="Arabinanase/levansucrase/invertase"/>
    <property type="match status" value="1"/>
</dbReference>
<name>A0ABT2RQ66_9FIRM</name>
<keyword evidence="4" id="KW-0677">Repeat</keyword>
<evidence type="ECO:0000259" key="10">
    <source>
        <dbReference type="PROSITE" id="PS51272"/>
    </source>
</evidence>